<dbReference type="EMBL" id="JAAFZH010000013">
    <property type="protein sequence ID" value="NDU97741.1"/>
    <property type="molecule type" value="Genomic_DNA"/>
</dbReference>
<keyword evidence="1" id="KW-0472">Membrane</keyword>
<name>A0A6L9LF23_9BACT</name>
<comment type="caution">
    <text evidence="2">The sequence shown here is derived from an EMBL/GenBank/DDBJ whole genome shotgun (WGS) entry which is preliminary data.</text>
</comment>
<dbReference type="RefSeq" id="WP_163953500.1">
    <property type="nucleotide sequence ID" value="NZ_JAAFZH010000013.1"/>
</dbReference>
<accession>A0A6L9LF23</accession>
<feature type="transmembrane region" description="Helical" evidence="1">
    <location>
        <begin position="159"/>
        <end position="185"/>
    </location>
</feature>
<reference evidence="2 3" key="1">
    <citation type="submission" date="2020-02" db="EMBL/GenBank/DDBJ databases">
        <title>Draft genome sequence of two Spirosoma agri KCTC 52727 and Spirosoma terrae KCTC 52035.</title>
        <authorList>
            <person name="Rojas J."/>
            <person name="Ambika Manirajan B."/>
            <person name="Suarez C."/>
            <person name="Ratering S."/>
            <person name="Schnell S."/>
        </authorList>
    </citation>
    <scope>NUCLEOTIDE SEQUENCE [LARGE SCALE GENOMIC DNA]</scope>
    <source>
        <strain evidence="2 3">KCTC 52035</strain>
    </source>
</reference>
<dbReference type="Proteomes" id="UP000474175">
    <property type="component" value="Unassembled WGS sequence"/>
</dbReference>
<keyword evidence="1" id="KW-1133">Transmembrane helix</keyword>
<evidence type="ECO:0000313" key="3">
    <source>
        <dbReference type="Proteomes" id="UP000474175"/>
    </source>
</evidence>
<dbReference type="AlphaFoldDB" id="A0A6L9LF23"/>
<feature type="transmembrane region" description="Helical" evidence="1">
    <location>
        <begin position="126"/>
        <end position="147"/>
    </location>
</feature>
<keyword evidence="1" id="KW-0812">Transmembrane</keyword>
<proteinExistence type="predicted"/>
<sequence>MTQAQQALIVTFLTQQCELIETVFIDEMRDHFVASVEARMADSFSFEEALQQTIDDFGGPTTIQKMEWTYRKVYLRSLLRNWWTLIKSQFAAHKRIRTLLVVGFVTFASLYFGLMSDFMAVLGETILWNSVQWVSIIWVIMLSCFLLQRVAPGLKQVGVVRFPALLIRLLTYLLWAGTVLLYVSLSSMELSLLIKGVSYFALWSTSALFYLGLVDFSKQTDPNSWYSTK</sequence>
<feature type="transmembrane region" description="Helical" evidence="1">
    <location>
        <begin position="96"/>
        <end position="114"/>
    </location>
</feature>
<keyword evidence="3" id="KW-1185">Reference proteome</keyword>
<evidence type="ECO:0000313" key="2">
    <source>
        <dbReference type="EMBL" id="NDU97741.1"/>
    </source>
</evidence>
<protein>
    <submittedName>
        <fullName evidence="2">Uncharacterized protein</fullName>
    </submittedName>
</protein>
<evidence type="ECO:0000256" key="1">
    <source>
        <dbReference type="SAM" id="Phobius"/>
    </source>
</evidence>
<organism evidence="2 3">
    <name type="scientific">Spirosoma terrae</name>
    <dbReference type="NCBI Taxonomy" id="1968276"/>
    <lineage>
        <taxon>Bacteria</taxon>
        <taxon>Pseudomonadati</taxon>
        <taxon>Bacteroidota</taxon>
        <taxon>Cytophagia</taxon>
        <taxon>Cytophagales</taxon>
        <taxon>Cytophagaceae</taxon>
        <taxon>Spirosoma</taxon>
    </lineage>
</organism>
<gene>
    <name evidence="2" type="ORF">GK108_22850</name>
</gene>
<feature type="transmembrane region" description="Helical" evidence="1">
    <location>
        <begin position="197"/>
        <end position="216"/>
    </location>
</feature>